<dbReference type="PANTHER" id="PTHR43727">
    <property type="entry name" value="DIAMINOPIMELATE DECARBOXYLASE"/>
    <property type="match status" value="1"/>
</dbReference>
<evidence type="ECO:0000256" key="9">
    <source>
        <dbReference type="ARBA" id="ARBA00060983"/>
    </source>
</evidence>
<dbReference type="Pfam" id="PF00278">
    <property type="entry name" value="Orn_DAP_Arg_deC"/>
    <property type="match status" value="1"/>
</dbReference>
<dbReference type="InterPro" id="IPR022644">
    <property type="entry name" value="De-COase2_N"/>
</dbReference>
<protein>
    <recommendedName>
        <fullName evidence="11 12">Diaminopimelate decarboxylase</fullName>
        <shortName evidence="12">DAP decarboxylase</shortName>
        <shortName evidence="12">DAPDC</shortName>
        <ecNumber evidence="10 12">4.1.1.20</ecNumber>
    </recommendedName>
</protein>
<dbReference type="InterPro" id="IPR009006">
    <property type="entry name" value="Ala_racemase/Decarboxylase_C"/>
</dbReference>
<keyword evidence="18" id="KW-1185">Reference proteome</keyword>
<feature type="active site" description="Proton donor" evidence="13">
    <location>
        <position position="343"/>
    </location>
</feature>
<evidence type="ECO:0000256" key="12">
    <source>
        <dbReference type="HAMAP-Rule" id="MF_02120"/>
    </source>
</evidence>
<organism evidence="17 18">
    <name type="scientific">Thermodesulforhabdus norvegica</name>
    <dbReference type="NCBI Taxonomy" id="39841"/>
    <lineage>
        <taxon>Bacteria</taxon>
        <taxon>Pseudomonadati</taxon>
        <taxon>Thermodesulfobacteriota</taxon>
        <taxon>Syntrophobacteria</taxon>
        <taxon>Syntrophobacterales</taxon>
        <taxon>Thermodesulforhabdaceae</taxon>
        <taxon>Thermodesulforhabdus</taxon>
    </lineage>
</organism>
<evidence type="ECO:0000313" key="17">
    <source>
        <dbReference type="EMBL" id="SFN08621.1"/>
    </source>
</evidence>
<dbReference type="PRINTS" id="PR01181">
    <property type="entry name" value="DAPDCRBXLASE"/>
</dbReference>
<evidence type="ECO:0000256" key="2">
    <source>
        <dbReference type="ARBA" id="ARBA00022605"/>
    </source>
</evidence>
<feature type="binding site" evidence="12">
    <location>
        <position position="344"/>
    </location>
    <ligand>
        <name>substrate</name>
    </ligand>
</feature>
<keyword evidence="4 12" id="KW-0663">Pyridoxal phosphate</keyword>
<dbReference type="InterPro" id="IPR000183">
    <property type="entry name" value="Orn/DAP/Arg_de-COase"/>
</dbReference>
<feature type="binding site" evidence="12">
    <location>
        <position position="276"/>
    </location>
    <ligand>
        <name>substrate</name>
    </ligand>
</feature>
<name>A0A1I4W4Z0_9BACT</name>
<comment type="catalytic activity">
    <reaction evidence="7 12 14">
        <text>meso-2,6-diaminopimelate + H(+) = L-lysine + CO2</text>
        <dbReference type="Rhea" id="RHEA:15101"/>
        <dbReference type="ChEBI" id="CHEBI:15378"/>
        <dbReference type="ChEBI" id="CHEBI:16526"/>
        <dbReference type="ChEBI" id="CHEBI:32551"/>
        <dbReference type="ChEBI" id="CHEBI:57791"/>
        <dbReference type="EC" id="4.1.1.20"/>
    </reaction>
</comment>
<dbReference type="OrthoDB" id="9802241at2"/>
<dbReference type="GO" id="GO:0030170">
    <property type="term" value="F:pyridoxal phosphate binding"/>
    <property type="evidence" value="ECO:0007669"/>
    <property type="project" value="UniProtKB-UniRule"/>
</dbReference>
<keyword evidence="3 12" id="KW-0210">Decarboxylase</keyword>
<dbReference type="RefSeq" id="WP_093396412.1">
    <property type="nucleotide sequence ID" value="NZ_FOUU01000014.1"/>
</dbReference>
<proteinExistence type="inferred from homology"/>
<dbReference type="CDD" id="cd06828">
    <property type="entry name" value="PLPDE_III_DapDC"/>
    <property type="match status" value="1"/>
</dbReference>
<evidence type="ECO:0000256" key="4">
    <source>
        <dbReference type="ARBA" id="ARBA00022898"/>
    </source>
</evidence>
<feature type="binding site" evidence="12">
    <location>
        <position position="239"/>
    </location>
    <ligand>
        <name>pyridoxal 5'-phosphate</name>
        <dbReference type="ChEBI" id="CHEBI:597326"/>
    </ligand>
</feature>
<keyword evidence="2 12" id="KW-0028">Amino-acid biosynthesis</keyword>
<dbReference type="Pfam" id="PF02784">
    <property type="entry name" value="Orn_Arg_deC_N"/>
    <property type="match status" value="1"/>
</dbReference>
<evidence type="ECO:0000256" key="1">
    <source>
        <dbReference type="ARBA" id="ARBA00001933"/>
    </source>
</evidence>
<evidence type="ECO:0000313" key="18">
    <source>
        <dbReference type="Proteomes" id="UP000199611"/>
    </source>
</evidence>
<evidence type="ECO:0000256" key="6">
    <source>
        <dbReference type="ARBA" id="ARBA00023239"/>
    </source>
</evidence>
<evidence type="ECO:0000256" key="5">
    <source>
        <dbReference type="ARBA" id="ARBA00023154"/>
    </source>
</evidence>
<dbReference type="Proteomes" id="UP000199611">
    <property type="component" value="Unassembled WGS sequence"/>
</dbReference>
<feature type="binding site" evidence="12">
    <location>
        <begin position="273"/>
        <end position="276"/>
    </location>
    <ligand>
        <name>pyridoxal 5'-phosphate</name>
        <dbReference type="ChEBI" id="CHEBI:597326"/>
    </ligand>
</feature>
<evidence type="ECO:0000259" key="15">
    <source>
        <dbReference type="Pfam" id="PF00278"/>
    </source>
</evidence>
<evidence type="ECO:0000256" key="8">
    <source>
        <dbReference type="ARBA" id="ARBA00060643"/>
    </source>
</evidence>
<evidence type="ECO:0000256" key="14">
    <source>
        <dbReference type="RuleBase" id="RU003738"/>
    </source>
</evidence>
<comment type="pathway">
    <text evidence="8 12 14">Amino-acid biosynthesis; L-lysine biosynthesis via DAP pathway; L-lysine from DL-2,6-diaminopimelate: step 1/1.</text>
</comment>
<dbReference type="Gene3D" id="3.20.20.10">
    <property type="entry name" value="Alanine racemase"/>
    <property type="match status" value="1"/>
</dbReference>
<evidence type="ECO:0000256" key="10">
    <source>
        <dbReference type="ARBA" id="ARBA00066427"/>
    </source>
</evidence>
<dbReference type="EMBL" id="FOUU01000014">
    <property type="protein sequence ID" value="SFN08621.1"/>
    <property type="molecule type" value="Genomic_DNA"/>
</dbReference>
<dbReference type="GO" id="GO:0009089">
    <property type="term" value="P:lysine biosynthetic process via diaminopimelate"/>
    <property type="evidence" value="ECO:0007669"/>
    <property type="project" value="UniProtKB-UniRule"/>
</dbReference>
<dbReference type="HAMAP" id="MF_02120">
    <property type="entry name" value="LysA"/>
    <property type="match status" value="1"/>
</dbReference>
<keyword evidence="6 12" id="KW-0456">Lyase</keyword>
<dbReference type="STRING" id="39841.SAMN05660836_02607"/>
<dbReference type="UniPathway" id="UPA00034">
    <property type="reaction ID" value="UER00027"/>
</dbReference>
<comment type="similarity">
    <text evidence="9 12">Belongs to the Orn/Lys/Arg decarboxylase class-II family. LysA subfamily.</text>
</comment>
<feature type="binding site" evidence="12">
    <location>
        <position position="312"/>
    </location>
    <ligand>
        <name>substrate</name>
    </ligand>
</feature>
<dbReference type="Gene3D" id="2.40.37.10">
    <property type="entry name" value="Lyase, Ornithine Decarboxylase, Chain A, domain 1"/>
    <property type="match status" value="1"/>
</dbReference>
<feature type="binding site" evidence="12">
    <location>
        <position position="316"/>
    </location>
    <ligand>
        <name>substrate</name>
    </ligand>
</feature>
<dbReference type="PANTHER" id="PTHR43727:SF2">
    <property type="entry name" value="GROUP IV DECARBOXYLASE"/>
    <property type="match status" value="1"/>
</dbReference>
<dbReference type="EC" id="4.1.1.20" evidence="10 12"/>
<feature type="domain" description="Orn/DAP/Arg decarboxylase 2 C-terminal" evidence="15">
    <location>
        <begin position="29"/>
        <end position="370"/>
    </location>
</feature>
<dbReference type="InterPro" id="IPR022643">
    <property type="entry name" value="De-COase2_C"/>
</dbReference>
<dbReference type="InterPro" id="IPR002986">
    <property type="entry name" value="DAP_deCOOHase_LysA"/>
</dbReference>
<dbReference type="SUPFAM" id="SSF50621">
    <property type="entry name" value="Alanine racemase C-terminal domain-like"/>
    <property type="match status" value="1"/>
</dbReference>
<evidence type="ECO:0000256" key="3">
    <source>
        <dbReference type="ARBA" id="ARBA00022793"/>
    </source>
</evidence>
<dbReference type="FunFam" id="2.40.37.10:FF:000003">
    <property type="entry name" value="Diaminopimelate decarboxylase"/>
    <property type="match status" value="1"/>
</dbReference>
<dbReference type="PRINTS" id="PR01179">
    <property type="entry name" value="ODADCRBXLASE"/>
</dbReference>
<feature type="binding site" evidence="12">
    <location>
        <position position="372"/>
    </location>
    <ligand>
        <name>substrate</name>
    </ligand>
</feature>
<dbReference type="InterPro" id="IPR022653">
    <property type="entry name" value="De-COase2_pyr-phos_BS"/>
</dbReference>
<reference evidence="17 18" key="1">
    <citation type="submission" date="2016-10" db="EMBL/GenBank/DDBJ databases">
        <authorList>
            <person name="de Groot N.N."/>
        </authorList>
    </citation>
    <scope>NUCLEOTIDE SEQUENCE [LARGE SCALE GENOMIC DNA]</scope>
    <source>
        <strain evidence="17 18">DSM 9990</strain>
    </source>
</reference>
<dbReference type="GO" id="GO:0008836">
    <property type="term" value="F:diaminopimelate decarboxylase activity"/>
    <property type="evidence" value="ECO:0007669"/>
    <property type="project" value="UniProtKB-UniRule"/>
</dbReference>
<dbReference type="FunFam" id="3.20.20.10:FF:000003">
    <property type="entry name" value="Diaminopimelate decarboxylase"/>
    <property type="match status" value="1"/>
</dbReference>
<sequence length="417" mass="46162">MHHFHYVGKELYCEEVPLKRIAAEVGTPCYVYSYATLTRHFEVFDGAFSSVPHLTCFAVKANSNIGVLNLLGRLGAGMDIVSGGELFRVRRAGIPAKRVVYSGVGKTVEEIDYALREGILMFNIESAEELELINSRAGALGLKAPVAIRVNPDVDPQTHPYISTGLKKNKFGIDVDLALKEYERASKLENVEIVGVDCHIGSQLTELAPFVDALRRLKVLISRLEERNIHIKYLDLGGGLGIPYQSETPPHPREYAEALINELRNTPYTLILEPGRVIVGNAGVLLTRVLYTKQTPSKKFLIVDAAMNDLIRPSLYGSYHAIRPVIKNDEAGEEVVDVVGPICESGDFLARERAIQKSTSGDLLAVMSAGAYGFTMASNYNSRPRPAEIMVKGSSFEVIRERESWEDLVRLERIPSF</sequence>
<dbReference type="NCBIfam" id="TIGR01048">
    <property type="entry name" value="lysA"/>
    <property type="match status" value="1"/>
</dbReference>
<dbReference type="InterPro" id="IPR029066">
    <property type="entry name" value="PLP-binding_barrel"/>
</dbReference>
<evidence type="ECO:0000256" key="7">
    <source>
        <dbReference type="ARBA" id="ARBA00050464"/>
    </source>
</evidence>
<feature type="modified residue" description="N6-(pyridoxal phosphate)lysine" evidence="12 13">
    <location>
        <position position="60"/>
    </location>
</feature>
<evidence type="ECO:0000256" key="11">
    <source>
        <dbReference type="ARBA" id="ARBA00074972"/>
    </source>
</evidence>
<comment type="function">
    <text evidence="12">Specifically catalyzes the decarboxylation of meso-diaminopimelate (meso-DAP) to L-lysine.</text>
</comment>
<evidence type="ECO:0000259" key="16">
    <source>
        <dbReference type="Pfam" id="PF02784"/>
    </source>
</evidence>
<gene>
    <name evidence="12" type="primary">lysA</name>
    <name evidence="17" type="ORF">SAMN05660836_02607</name>
</gene>
<feature type="binding site" evidence="12">
    <location>
        <position position="372"/>
    </location>
    <ligand>
        <name>pyridoxal 5'-phosphate</name>
        <dbReference type="ChEBI" id="CHEBI:597326"/>
    </ligand>
</feature>
<evidence type="ECO:0000256" key="13">
    <source>
        <dbReference type="PIRSR" id="PIRSR600183-50"/>
    </source>
</evidence>
<comment type="subunit">
    <text evidence="12">Homodimer.</text>
</comment>
<accession>A0A1I4W4Z0</accession>
<dbReference type="SUPFAM" id="SSF51419">
    <property type="entry name" value="PLP-binding barrel"/>
    <property type="match status" value="1"/>
</dbReference>
<feature type="domain" description="Orn/DAP/Arg decarboxylase 2 N-terminal" evidence="16">
    <location>
        <begin position="36"/>
        <end position="279"/>
    </location>
</feature>
<comment type="cofactor">
    <cofactor evidence="1 12 13 14">
        <name>pyridoxal 5'-phosphate</name>
        <dbReference type="ChEBI" id="CHEBI:597326"/>
    </cofactor>
</comment>
<dbReference type="PROSITE" id="PS00878">
    <property type="entry name" value="ODR_DC_2_1"/>
    <property type="match status" value="1"/>
</dbReference>
<keyword evidence="5 12" id="KW-0457">Lysine biosynthesis</keyword>
<dbReference type="AlphaFoldDB" id="A0A1I4W4Z0"/>